<evidence type="ECO:0000256" key="5">
    <source>
        <dbReference type="ARBA" id="ARBA00022801"/>
    </source>
</evidence>
<keyword evidence="2 12" id="KW-0235">DNA replication</keyword>
<feature type="binding site" evidence="12">
    <location>
        <position position="472"/>
    </location>
    <ligand>
        <name>Zn(2+)</name>
        <dbReference type="ChEBI" id="CHEBI:29105"/>
        <label>2</label>
    </ligand>
</feature>
<dbReference type="InterPro" id="IPR042115">
    <property type="entry name" value="PriA_3primeBD_sf"/>
</dbReference>
<reference evidence="15 16" key="1">
    <citation type="submission" date="2017-08" db="EMBL/GenBank/DDBJ databases">
        <title>Infants hospitalized years apart are colonized by the same room-sourced microbial strains.</title>
        <authorList>
            <person name="Brooks B."/>
            <person name="Olm M.R."/>
            <person name="Firek B.A."/>
            <person name="Baker R."/>
            <person name="Thomas B.C."/>
            <person name="Morowitz M.J."/>
            <person name="Banfield J.F."/>
        </authorList>
    </citation>
    <scope>NUCLEOTIDE SEQUENCE [LARGE SCALE GENOMIC DNA]</scope>
    <source>
        <strain evidence="15">S2_005_003_R2_42</strain>
    </source>
</reference>
<comment type="cofactor">
    <cofactor evidence="12">
        <name>Zn(2+)</name>
        <dbReference type="ChEBI" id="CHEBI:29105"/>
    </cofactor>
    <text evidence="12">Binds 2 zinc ions per subunit.</text>
</comment>
<evidence type="ECO:0000256" key="12">
    <source>
        <dbReference type="HAMAP-Rule" id="MF_00983"/>
    </source>
</evidence>
<name>A0A2W5MXX4_9GAMM</name>
<dbReference type="Gene3D" id="3.40.1440.60">
    <property type="entry name" value="PriA, 3(prime) DNA-binding domain"/>
    <property type="match status" value="1"/>
</dbReference>
<comment type="subunit">
    <text evidence="12">Component of the replication restart primosome.</text>
</comment>
<dbReference type="InterPro" id="IPR011545">
    <property type="entry name" value="DEAD/DEAH_box_helicase_dom"/>
</dbReference>
<organism evidence="15 16">
    <name type="scientific">Rhodanobacter denitrificans</name>
    <dbReference type="NCBI Taxonomy" id="666685"/>
    <lineage>
        <taxon>Bacteria</taxon>
        <taxon>Pseudomonadati</taxon>
        <taxon>Pseudomonadota</taxon>
        <taxon>Gammaproteobacteria</taxon>
        <taxon>Lysobacterales</taxon>
        <taxon>Rhodanobacteraceae</taxon>
        <taxon>Rhodanobacter</taxon>
    </lineage>
</organism>
<keyword evidence="9 12" id="KW-0238">DNA-binding</keyword>
<evidence type="ECO:0000256" key="2">
    <source>
        <dbReference type="ARBA" id="ARBA00022705"/>
    </source>
</evidence>
<sequence>MSDAAAARSPTIVRVAVPVPLTQAFDYAVRDGDPVPPIGSRVRVPFGRRDTVGVVIGHAADATVAAARLRAVEAVLDPVPWLTEELLASLDWAARYYHHPLGEVLETALPQALRGPRTPSPDEEELWFLEPAGRQARSEPRHRRGTRSDALLGLLDDGALTAGQLDERLPGWRAAARAARQRGWIERRRIPRAEAPPRPLPGPPLNAEQRDVVGAIAAASGRFAPFLLDGVTGSGKTEVYLELIGRTIAIGRQSLVLVPEIALTPQMLRRFRQRLGVDIAVLHSGLGETERARAWMAAARGDAPVILGTRSAVFVPLPRPGLIVIDEEHDTSYKQQEGFRYHARDFAVVRARAQQVPIVLGSATPSLESLANVEAGRYTSVSMRQRAGDARPPTLHVLDVRRLPLQHGLAEPALAAIRDCLDRGDQALVFRNRRGFAPVLQCRDCGWSAQCRHCDRPLTLHRGRARLVCHHCGAEQAVPRACPECGGLAIQPQGHGTERLEEALRTHFPDVPIVRIDRDTTRSKRARERLLEGLTEAGPRILVGTQMLAKGHDLASLNLVVLASVDEGLFSADFRAGERLGQLVVQVAGRAGRAARPGQVWLQTHHPDHPLLTILRTGGYRALARSLIDERRAAGLPPYGCMALLRAEAKEPARLEAFLSAACRVLDVPETVRLLGPLAAPMPRRAGLQRGQIVLEADERSALQAYLSRWLPALAALPAQSGLRWSIDVDPIDMS</sequence>
<dbReference type="NCBIfam" id="NF004067">
    <property type="entry name" value="PRK05580.1-4"/>
    <property type="match status" value="1"/>
</dbReference>
<dbReference type="Gene3D" id="3.40.50.300">
    <property type="entry name" value="P-loop containing nucleotide triphosphate hydrolases"/>
    <property type="match status" value="2"/>
</dbReference>
<dbReference type="Pfam" id="PF00270">
    <property type="entry name" value="DEAD"/>
    <property type="match status" value="1"/>
</dbReference>
<dbReference type="Pfam" id="PF18074">
    <property type="entry name" value="PriA_C"/>
    <property type="match status" value="1"/>
</dbReference>
<dbReference type="InterPro" id="IPR027417">
    <property type="entry name" value="P-loop_NTPase"/>
</dbReference>
<feature type="binding site" evidence="12">
    <location>
        <position position="442"/>
    </location>
    <ligand>
        <name>Zn(2+)</name>
        <dbReference type="ChEBI" id="CHEBI:29105"/>
        <label>1</label>
    </ligand>
</feature>
<dbReference type="GO" id="GO:0003677">
    <property type="term" value="F:DNA binding"/>
    <property type="evidence" value="ECO:0007669"/>
    <property type="project" value="UniProtKB-UniRule"/>
</dbReference>
<dbReference type="GO" id="GO:0008270">
    <property type="term" value="F:zinc ion binding"/>
    <property type="evidence" value="ECO:0007669"/>
    <property type="project" value="UniProtKB-UniRule"/>
</dbReference>
<evidence type="ECO:0000256" key="11">
    <source>
        <dbReference type="ARBA" id="ARBA00048988"/>
    </source>
</evidence>
<dbReference type="CDD" id="cd17929">
    <property type="entry name" value="DEXHc_priA"/>
    <property type="match status" value="1"/>
</dbReference>
<dbReference type="FunFam" id="3.40.1440.60:FF:000001">
    <property type="entry name" value="Primosomal protein N"/>
    <property type="match status" value="1"/>
</dbReference>
<dbReference type="SMART" id="SM00490">
    <property type="entry name" value="HELICc"/>
    <property type="match status" value="1"/>
</dbReference>
<dbReference type="CDD" id="cd18804">
    <property type="entry name" value="SF2_C_priA"/>
    <property type="match status" value="1"/>
</dbReference>
<keyword evidence="4 12" id="KW-0547">Nucleotide-binding</keyword>
<dbReference type="GO" id="GO:0005524">
    <property type="term" value="F:ATP binding"/>
    <property type="evidence" value="ECO:0007669"/>
    <property type="project" value="UniProtKB-UniRule"/>
</dbReference>
<proteinExistence type="inferred from homology"/>
<protein>
    <recommendedName>
        <fullName evidence="12">Replication restart protein PriA</fullName>
    </recommendedName>
    <alternativeName>
        <fullName evidence="12">ATP-dependent DNA helicase PriA</fullName>
        <ecNumber evidence="12">5.6.2.4</ecNumber>
    </alternativeName>
    <alternativeName>
        <fullName evidence="12">DNA 3'-5' helicase PriA</fullName>
    </alternativeName>
</protein>
<keyword evidence="6 12" id="KW-0347">Helicase</keyword>
<evidence type="ECO:0000259" key="13">
    <source>
        <dbReference type="PROSITE" id="PS51192"/>
    </source>
</evidence>
<evidence type="ECO:0000256" key="4">
    <source>
        <dbReference type="ARBA" id="ARBA00022741"/>
    </source>
</evidence>
<evidence type="ECO:0000256" key="8">
    <source>
        <dbReference type="ARBA" id="ARBA00022840"/>
    </source>
</evidence>
<dbReference type="GO" id="GO:0006270">
    <property type="term" value="P:DNA replication initiation"/>
    <property type="evidence" value="ECO:0007669"/>
    <property type="project" value="TreeGrafter"/>
</dbReference>
<evidence type="ECO:0000256" key="9">
    <source>
        <dbReference type="ARBA" id="ARBA00023125"/>
    </source>
</evidence>
<dbReference type="EMBL" id="QFPO01000003">
    <property type="protein sequence ID" value="PZQ18570.1"/>
    <property type="molecule type" value="Genomic_DNA"/>
</dbReference>
<gene>
    <name evidence="12" type="primary">priA</name>
    <name evidence="15" type="ORF">DI564_04555</name>
</gene>
<dbReference type="Proteomes" id="UP000249046">
    <property type="component" value="Unassembled WGS sequence"/>
</dbReference>
<comment type="similarity">
    <text evidence="12">Belongs to the helicase family. PriA subfamily.</text>
</comment>
<dbReference type="GO" id="GO:0006310">
    <property type="term" value="P:DNA recombination"/>
    <property type="evidence" value="ECO:0007669"/>
    <property type="project" value="InterPro"/>
</dbReference>
<dbReference type="HAMAP" id="MF_00983">
    <property type="entry name" value="PriA"/>
    <property type="match status" value="1"/>
</dbReference>
<keyword evidence="8 12" id="KW-0067">ATP-binding</keyword>
<dbReference type="EC" id="5.6.2.4" evidence="12"/>
<feature type="binding site" evidence="12">
    <location>
        <position position="482"/>
    </location>
    <ligand>
        <name>Zn(2+)</name>
        <dbReference type="ChEBI" id="CHEBI:29105"/>
        <label>1</label>
    </ligand>
</feature>
<comment type="caution">
    <text evidence="15">The sequence shown here is derived from an EMBL/GenBank/DDBJ whole genome shotgun (WGS) entry which is preliminary data.</text>
</comment>
<comment type="catalytic activity">
    <reaction evidence="12">
        <text>Couples ATP hydrolysis with the unwinding of duplex DNA by translocating in the 3'-5' direction.</text>
        <dbReference type="EC" id="5.6.2.4"/>
    </reaction>
</comment>
<dbReference type="InterPro" id="IPR040498">
    <property type="entry name" value="PriA_CRR"/>
</dbReference>
<evidence type="ECO:0000256" key="6">
    <source>
        <dbReference type="ARBA" id="ARBA00022806"/>
    </source>
</evidence>
<dbReference type="PROSITE" id="PS51192">
    <property type="entry name" value="HELICASE_ATP_BIND_1"/>
    <property type="match status" value="1"/>
</dbReference>
<dbReference type="InterPro" id="IPR005259">
    <property type="entry name" value="PriA"/>
</dbReference>
<dbReference type="PROSITE" id="PS51194">
    <property type="entry name" value="HELICASE_CTER"/>
    <property type="match status" value="1"/>
</dbReference>
<dbReference type="GO" id="GO:1990077">
    <property type="term" value="C:primosome complex"/>
    <property type="evidence" value="ECO:0007669"/>
    <property type="project" value="UniProtKB-UniRule"/>
</dbReference>
<dbReference type="InterPro" id="IPR041222">
    <property type="entry name" value="PriA_3primeBD"/>
</dbReference>
<evidence type="ECO:0000256" key="10">
    <source>
        <dbReference type="ARBA" id="ARBA00023235"/>
    </source>
</evidence>
<keyword evidence="5 12" id="KW-0378">Hydrolase</keyword>
<dbReference type="InterPro" id="IPR041236">
    <property type="entry name" value="PriA_C"/>
</dbReference>
<dbReference type="GO" id="GO:0006269">
    <property type="term" value="P:DNA replication, synthesis of primer"/>
    <property type="evidence" value="ECO:0007669"/>
    <property type="project" value="UniProtKB-KW"/>
</dbReference>
<dbReference type="SMART" id="SM00487">
    <property type="entry name" value="DEXDc"/>
    <property type="match status" value="1"/>
</dbReference>
<dbReference type="PANTHER" id="PTHR30580">
    <property type="entry name" value="PRIMOSOMAL PROTEIN N"/>
    <property type="match status" value="1"/>
</dbReference>
<feature type="binding site" evidence="12">
    <location>
        <position position="445"/>
    </location>
    <ligand>
        <name>Zn(2+)</name>
        <dbReference type="ChEBI" id="CHEBI:29105"/>
        <label>1</label>
    </ligand>
</feature>
<dbReference type="GO" id="GO:0006302">
    <property type="term" value="P:double-strand break repair"/>
    <property type="evidence" value="ECO:0007669"/>
    <property type="project" value="InterPro"/>
</dbReference>
<dbReference type="Pfam" id="PF18319">
    <property type="entry name" value="Zn_ribbon_PriA"/>
    <property type="match status" value="1"/>
</dbReference>
<dbReference type="InterPro" id="IPR001650">
    <property type="entry name" value="Helicase_C-like"/>
</dbReference>
<evidence type="ECO:0000313" key="16">
    <source>
        <dbReference type="Proteomes" id="UP000249046"/>
    </source>
</evidence>
<feature type="binding site" evidence="12">
    <location>
        <position position="469"/>
    </location>
    <ligand>
        <name>Zn(2+)</name>
        <dbReference type="ChEBI" id="CHEBI:29105"/>
        <label>2</label>
    </ligand>
</feature>
<accession>A0A2W5MXX4</accession>
<dbReference type="GO" id="GO:0016887">
    <property type="term" value="F:ATP hydrolysis activity"/>
    <property type="evidence" value="ECO:0007669"/>
    <property type="project" value="RHEA"/>
</dbReference>
<feature type="domain" description="Helicase C-terminal" evidence="14">
    <location>
        <begin position="477"/>
        <end position="631"/>
    </location>
</feature>
<feature type="domain" description="Helicase ATP-binding" evidence="13">
    <location>
        <begin position="217"/>
        <end position="383"/>
    </location>
</feature>
<dbReference type="FunFam" id="3.40.50.300:FF:000489">
    <property type="entry name" value="Primosome assembly protein PriA"/>
    <property type="match status" value="1"/>
</dbReference>
<keyword evidence="3 12" id="KW-0479">Metal-binding</keyword>
<comment type="catalytic activity">
    <reaction evidence="11 12">
        <text>ATP + H2O = ADP + phosphate + H(+)</text>
        <dbReference type="Rhea" id="RHEA:13065"/>
        <dbReference type="ChEBI" id="CHEBI:15377"/>
        <dbReference type="ChEBI" id="CHEBI:15378"/>
        <dbReference type="ChEBI" id="CHEBI:30616"/>
        <dbReference type="ChEBI" id="CHEBI:43474"/>
        <dbReference type="ChEBI" id="CHEBI:456216"/>
        <dbReference type="EC" id="5.6.2.4"/>
    </reaction>
</comment>
<dbReference type="SUPFAM" id="SSF52540">
    <property type="entry name" value="P-loop containing nucleoside triphosphate hydrolases"/>
    <property type="match status" value="1"/>
</dbReference>
<keyword evidence="10 12" id="KW-0413">Isomerase</keyword>
<dbReference type="Pfam" id="PF00271">
    <property type="entry name" value="Helicase_C"/>
    <property type="match status" value="1"/>
</dbReference>
<dbReference type="AlphaFoldDB" id="A0A2W5MXX4"/>
<feature type="binding site" evidence="12">
    <location>
        <position position="454"/>
    </location>
    <ligand>
        <name>Zn(2+)</name>
        <dbReference type="ChEBI" id="CHEBI:29105"/>
        <label>2</label>
    </ligand>
</feature>
<feature type="binding site" evidence="12">
    <location>
        <position position="485"/>
    </location>
    <ligand>
        <name>Zn(2+)</name>
        <dbReference type="ChEBI" id="CHEBI:29105"/>
        <label>1</label>
    </ligand>
</feature>
<evidence type="ECO:0000256" key="7">
    <source>
        <dbReference type="ARBA" id="ARBA00022833"/>
    </source>
</evidence>
<dbReference type="NCBIfam" id="TIGR00595">
    <property type="entry name" value="priA"/>
    <property type="match status" value="1"/>
</dbReference>
<evidence type="ECO:0000259" key="14">
    <source>
        <dbReference type="PROSITE" id="PS51194"/>
    </source>
</evidence>
<dbReference type="InterPro" id="IPR014001">
    <property type="entry name" value="Helicase_ATP-bd"/>
</dbReference>
<comment type="function">
    <text evidence="12">Initiates the restart of stalled replication forks, which reloads the replicative helicase on sites other than the origin of replication. Recognizes and binds to abandoned replication forks and remodels them to uncover a helicase loading site. Promotes assembly of the primosome at these replication forks.</text>
</comment>
<dbReference type="PANTHER" id="PTHR30580:SF0">
    <property type="entry name" value="PRIMOSOMAL PROTEIN N"/>
    <property type="match status" value="1"/>
</dbReference>
<evidence type="ECO:0000313" key="15">
    <source>
        <dbReference type="EMBL" id="PZQ18570.1"/>
    </source>
</evidence>
<dbReference type="GO" id="GO:0043138">
    <property type="term" value="F:3'-5' DNA helicase activity"/>
    <property type="evidence" value="ECO:0007669"/>
    <property type="project" value="UniProtKB-EC"/>
</dbReference>
<feature type="binding site" evidence="12">
    <location>
        <position position="451"/>
    </location>
    <ligand>
        <name>Zn(2+)</name>
        <dbReference type="ChEBI" id="CHEBI:29105"/>
        <label>2</label>
    </ligand>
</feature>
<dbReference type="Pfam" id="PF17764">
    <property type="entry name" value="PriA_3primeBD"/>
    <property type="match status" value="1"/>
</dbReference>
<keyword evidence="7 12" id="KW-0862">Zinc</keyword>
<evidence type="ECO:0000256" key="1">
    <source>
        <dbReference type="ARBA" id="ARBA00022515"/>
    </source>
</evidence>
<evidence type="ECO:0000256" key="3">
    <source>
        <dbReference type="ARBA" id="ARBA00022723"/>
    </source>
</evidence>
<keyword evidence="1 12" id="KW-0639">Primosome</keyword>